<dbReference type="AlphaFoldDB" id="A0A1C3ELE3"/>
<comment type="caution">
    <text evidence="2">The sequence shown here is derived from an EMBL/GenBank/DDBJ whole genome shotgun (WGS) entry which is preliminary data.</text>
</comment>
<protein>
    <submittedName>
        <fullName evidence="2">Uncharacterized protein</fullName>
    </submittedName>
</protein>
<reference evidence="2 3" key="1">
    <citation type="submission" date="2016-05" db="EMBL/GenBank/DDBJ databases">
        <title>Genomic Taxonomy of the Vibrionaceae.</title>
        <authorList>
            <person name="Gomez-Gil B."/>
            <person name="Enciso-Ibarra J."/>
        </authorList>
    </citation>
    <scope>NUCLEOTIDE SEQUENCE [LARGE SCALE GENOMIC DNA]</scope>
    <source>
        <strain evidence="2 3">CAIM 1920</strain>
    </source>
</reference>
<dbReference type="STRING" id="1080227.A8L45_08325"/>
<accession>A0A1C3ELE3</accession>
<evidence type="ECO:0000313" key="3">
    <source>
        <dbReference type="Proteomes" id="UP000094936"/>
    </source>
</evidence>
<keyword evidence="3" id="KW-1185">Reference proteome</keyword>
<evidence type="ECO:0000256" key="1">
    <source>
        <dbReference type="SAM" id="MobiDB-lite"/>
    </source>
</evidence>
<feature type="compositionally biased region" description="Basic and acidic residues" evidence="1">
    <location>
        <begin position="186"/>
        <end position="199"/>
    </location>
</feature>
<feature type="region of interest" description="Disordered" evidence="1">
    <location>
        <begin position="177"/>
        <end position="199"/>
    </location>
</feature>
<dbReference type="EMBL" id="LYBM01000011">
    <property type="protein sequence ID" value="ODA34040.1"/>
    <property type="molecule type" value="Genomic_DNA"/>
</dbReference>
<dbReference type="Proteomes" id="UP000094936">
    <property type="component" value="Unassembled WGS sequence"/>
</dbReference>
<gene>
    <name evidence="2" type="ORF">A8L45_08325</name>
</gene>
<organism evidence="2 3">
    <name type="scientific">Veronia pacifica</name>
    <dbReference type="NCBI Taxonomy" id="1080227"/>
    <lineage>
        <taxon>Bacteria</taxon>
        <taxon>Pseudomonadati</taxon>
        <taxon>Pseudomonadota</taxon>
        <taxon>Gammaproteobacteria</taxon>
        <taxon>Vibrionales</taxon>
        <taxon>Vibrionaceae</taxon>
        <taxon>Veronia</taxon>
    </lineage>
</organism>
<evidence type="ECO:0000313" key="2">
    <source>
        <dbReference type="EMBL" id="ODA34040.1"/>
    </source>
</evidence>
<proteinExistence type="predicted"/>
<sequence length="199" mass="22369">MDESWHRVVDLSIISNPINEAVYYEKVMEAFDIPIVKEPSISNPNFAKLVYLTDRDLSILLSMLSAILSHGKLAGHLGENERQWCAHIANANASIQDNALVAEYISNNYASSTENLYISLSLWMIRCWSKNNIGFWERFRLRLNHEIAVPEIDINIPENILDYLLTCATTIMSEPSPPATLSVSAADKDSAADQNIEKT</sequence>
<name>A0A1C3ELE3_9GAMM</name>